<dbReference type="Pfam" id="PF02518">
    <property type="entry name" value="HATPase_c"/>
    <property type="match status" value="1"/>
</dbReference>
<keyword evidence="8" id="KW-0812">Transmembrane</keyword>
<dbReference type="OrthoDB" id="8127at2157"/>
<feature type="transmembrane region" description="Helical" evidence="8">
    <location>
        <begin position="6"/>
        <end position="28"/>
    </location>
</feature>
<reference evidence="11" key="1">
    <citation type="submission" date="2016-10" db="EMBL/GenBank/DDBJ databases">
        <authorList>
            <person name="Varghese N."/>
            <person name="Submissions S."/>
        </authorList>
    </citation>
    <scope>NUCLEOTIDE SEQUENCE [LARGE SCALE GENOMIC DNA]</scope>
    <source>
        <strain evidence="11">IBRC-M 10760</strain>
    </source>
</reference>
<evidence type="ECO:0000256" key="8">
    <source>
        <dbReference type="SAM" id="Phobius"/>
    </source>
</evidence>
<sequence>MVAGAVLKVALLGSGIVAVLAAYGLWLWSRSQRTQVVLADTATAAWEETAPPSAQLTVEVDTELAVSADPEKLQGLFEALFENAVEHGSTGNQNSQSSGDVAGEASASHRTQSDDAVEHGSTSSRPSADDATEYGGRDVTVRLVRTRDGFAVEDDGPGIPEDERERVFELGYSTRSDRQGLGLGVVRTLCHTYDWGVEIEESEDGGARIVVSDVRFYATWETDGDETVARADASA</sequence>
<name>A0A1G7KZK4_9EURY</name>
<feature type="domain" description="Histidine kinase" evidence="9">
    <location>
        <begin position="55"/>
        <end position="212"/>
    </location>
</feature>
<dbReference type="STRING" id="660518.SAMN05216218_10687"/>
<evidence type="ECO:0000256" key="2">
    <source>
        <dbReference type="ARBA" id="ARBA00012438"/>
    </source>
</evidence>
<evidence type="ECO:0000259" key="9">
    <source>
        <dbReference type="PROSITE" id="PS50109"/>
    </source>
</evidence>
<dbReference type="PANTHER" id="PTHR44936">
    <property type="entry name" value="SENSOR PROTEIN CREC"/>
    <property type="match status" value="1"/>
</dbReference>
<dbReference type="Proteomes" id="UP000199076">
    <property type="component" value="Unassembled WGS sequence"/>
</dbReference>
<dbReference type="AlphaFoldDB" id="A0A1G7KZK4"/>
<evidence type="ECO:0000256" key="5">
    <source>
        <dbReference type="ARBA" id="ARBA00022777"/>
    </source>
</evidence>
<dbReference type="EMBL" id="FNBK01000006">
    <property type="protein sequence ID" value="SDF42280.1"/>
    <property type="molecule type" value="Genomic_DNA"/>
</dbReference>
<protein>
    <recommendedName>
        <fullName evidence="2">histidine kinase</fullName>
        <ecNumber evidence="2">2.7.13.3</ecNumber>
    </recommendedName>
</protein>
<feature type="compositionally biased region" description="Low complexity" evidence="7">
    <location>
        <begin position="88"/>
        <end position="99"/>
    </location>
</feature>
<comment type="catalytic activity">
    <reaction evidence="1">
        <text>ATP + protein L-histidine = ADP + protein N-phospho-L-histidine.</text>
        <dbReference type="EC" id="2.7.13.3"/>
    </reaction>
</comment>
<evidence type="ECO:0000256" key="4">
    <source>
        <dbReference type="ARBA" id="ARBA00022741"/>
    </source>
</evidence>
<dbReference type="InterPro" id="IPR003594">
    <property type="entry name" value="HATPase_dom"/>
</dbReference>
<feature type="region of interest" description="Disordered" evidence="7">
    <location>
        <begin position="88"/>
        <end position="136"/>
    </location>
</feature>
<dbReference type="CDD" id="cd00075">
    <property type="entry name" value="HATPase"/>
    <property type="match status" value="1"/>
</dbReference>
<dbReference type="SUPFAM" id="SSF55874">
    <property type="entry name" value="ATPase domain of HSP90 chaperone/DNA topoisomerase II/histidine kinase"/>
    <property type="match status" value="1"/>
</dbReference>
<dbReference type="InterPro" id="IPR005467">
    <property type="entry name" value="His_kinase_dom"/>
</dbReference>
<evidence type="ECO:0000256" key="1">
    <source>
        <dbReference type="ARBA" id="ARBA00000085"/>
    </source>
</evidence>
<dbReference type="EC" id="2.7.13.3" evidence="2"/>
<dbReference type="Gene3D" id="3.30.565.10">
    <property type="entry name" value="Histidine kinase-like ATPase, C-terminal domain"/>
    <property type="match status" value="1"/>
</dbReference>
<keyword evidence="8" id="KW-0472">Membrane</keyword>
<evidence type="ECO:0000313" key="10">
    <source>
        <dbReference type="EMBL" id="SDF42280.1"/>
    </source>
</evidence>
<dbReference type="RefSeq" id="WP_092690997.1">
    <property type="nucleotide sequence ID" value="NZ_FNBK01000006.1"/>
</dbReference>
<organism evidence="10 11">
    <name type="scientific">Halorientalis regularis</name>
    <dbReference type="NCBI Taxonomy" id="660518"/>
    <lineage>
        <taxon>Archaea</taxon>
        <taxon>Methanobacteriati</taxon>
        <taxon>Methanobacteriota</taxon>
        <taxon>Stenosarchaea group</taxon>
        <taxon>Halobacteria</taxon>
        <taxon>Halobacteriales</taxon>
        <taxon>Haloarculaceae</taxon>
        <taxon>Halorientalis</taxon>
    </lineage>
</organism>
<keyword evidence="6" id="KW-0067">ATP-binding</keyword>
<dbReference type="PROSITE" id="PS50109">
    <property type="entry name" value="HIS_KIN"/>
    <property type="match status" value="1"/>
</dbReference>
<keyword evidence="11" id="KW-1185">Reference proteome</keyword>
<dbReference type="GO" id="GO:0005524">
    <property type="term" value="F:ATP binding"/>
    <property type="evidence" value="ECO:0007669"/>
    <property type="project" value="UniProtKB-KW"/>
</dbReference>
<dbReference type="InterPro" id="IPR050980">
    <property type="entry name" value="2C_sensor_his_kinase"/>
</dbReference>
<evidence type="ECO:0000256" key="7">
    <source>
        <dbReference type="SAM" id="MobiDB-lite"/>
    </source>
</evidence>
<evidence type="ECO:0000256" key="3">
    <source>
        <dbReference type="ARBA" id="ARBA00022679"/>
    </source>
</evidence>
<dbReference type="PANTHER" id="PTHR44936:SF10">
    <property type="entry name" value="SENSOR PROTEIN RSTB"/>
    <property type="match status" value="1"/>
</dbReference>
<keyword evidence="5 10" id="KW-0418">Kinase</keyword>
<keyword evidence="3" id="KW-0808">Transferase</keyword>
<accession>A0A1G7KZK4</accession>
<proteinExistence type="predicted"/>
<keyword evidence="8" id="KW-1133">Transmembrane helix</keyword>
<keyword evidence="4" id="KW-0547">Nucleotide-binding</keyword>
<dbReference type="GO" id="GO:0004673">
    <property type="term" value="F:protein histidine kinase activity"/>
    <property type="evidence" value="ECO:0007669"/>
    <property type="project" value="UniProtKB-EC"/>
</dbReference>
<dbReference type="SMART" id="SM00387">
    <property type="entry name" value="HATPase_c"/>
    <property type="match status" value="1"/>
</dbReference>
<gene>
    <name evidence="10" type="ORF">SAMN05216218_10687</name>
</gene>
<evidence type="ECO:0000256" key="6">
    <source>
        <dbReference type="ARBA" id="ARBA00022840"/>
    </source>
</evidence>
<evidence type="ECO:0000313" key="11">
    <source>
        <dbReference type="Proteomes" id="UP000199076"/>
    </source>
</evidence>
<dbReference type="InterPro" id="IPR036890">
    <property type="entry name" value="HATPase_C_sf"/>
</dbReference>